<feature type="compositionally biased region" description="Polar residues" evidence="20">
    <location>
        <begin position="171"/>
        <end position="206"/>
    </location>
</feature>
<evidence type="ECO:0000256" key="16">
    <source>
        <dbReference type="ARBA" id="ARBA00023128"/>
    </source>
</evidence>
<feature type="region of interest" description="Disordered" evidence="20">
    <location>
        <begin position="1"/>
        <end position="26"/>
    </location>
</feature>
<comment type="similarity">
    <text evidence="3">Belongs to the FIS1 family.</text>
</comment>
<evidence type="ECO:0000256" key="9">
    <source>
        <dbReference type="ARBA" id="ARBA00022737"/>
    </source>
</evidence>
<evidence type="ECO:0000256" key="14">
    <source>
        <dbReference type="ARBA" id="ARBA00022833"/>
    </source>
</evidence>
<evidence type="ECO:0000256" key="2">
    <source>
        <dbReference type="ARBA" id="ARBA00004572"/>
    </source>
</evidence>
<evidence type="ECO:0000259" key="21">
    <source>
        <dbReference type="PROSITE" id="PS50089"/>
    </source>
</evidence>
<organism evidence="23">
    <name type="scientific">Pyrenophora teres f. teres (strain 0-1)</name>
    <name type="common">Barley net blotch fungus</name>
    <name type="synonym">Drechslera teres f. teres</name>
    <dbReference type="NCBI Taxonomy" id="861557"/>
    <lineage>
        <taxon>Eukaryota</taxon>
        <taxon>Fungi</taxon>
        <taxon>Dikarya</taxon>
        <taxon>Ascomycota</taxon>
        <taxon>Pezizomycotina</taxon>
        <taxon>Dothideomycetes</taxon>
        <taxon>Pleosporomycetidae</taxon>
        <taxon>Pleosporales</taxon>
        <taxon>Pleosporineae</taxon>
        <taxon>Pleosporaceae</taxon>
        <taxon>Pyrenophora</taxon>
    </lineage>
</organism>
<evidence type="ECO:0000256" key="7">
    <source>
        <dbReference type="ARBA" id="ARBA00022692"/>
    </source>
</evidence>
<evidence type="ECO:0000256" key="18">
    <source>
        <dbReference type="ARBA" id="ARBA00025016"/>
    </source>
</evidence>
<dbReference type="KEGG" id="pte:PTT_02285"/>
<keyword evidence="10 19" id="KW-0863">Zinc-finger</keyword>
<dbReference type="STRING" id="861557.E3RDH4"/>
<evidence type="ECO:0000256" key="1">
    <source>
        <dbReference type="ARBA" id="ARBA00000900"/>
    </source>
</evidence>
<dbReference type="SMART" id="SM00184">
    <property type="entry name" value="RING"/>
    <property type="match status" value="1"/>
</dbReference>
<dbReference type="GO" id="GO:0061630">
    <property type="term" value="F:ubiquitin protein ligase activity"/>
    <property type="evidence" value="ECO:0007669"/>
    <property type="project" value="UniProtKB-EC"/>
</dbReference>
<dbReference type="PANTHER" id="PTHR13247">
    <property type="entry name" value="TETRATRICOPEPTIDE REPEAT PROTEIN 11 TPR REPEAT PROTEIN 11"/>
    <property type="match status" value="1"/>
</dbReference>
<gene>
    <name evidence="22" type="ORF">PTT_02285</name>
</gene>
<evidence type="ECO:0000256" key="10">
    <source>
        <dbReference type="ARBA" id="ARBA00022771"/>
    </source>
</evidence>
<dbReference type="eggNOG" id="KOG0800">
    <property type="taxonomic scope" value="Eukaryota"/>
</dbReference>
<reference evidence="22 23" key="1">
    <citation type="journal article" date="2010" name="Genome Biol.">
        <title>A first genome assembly of the barley fungal pathogen Pyrenophora teres f. teres.</title>
        <authorList>
            <person name="Ellwood S.R."/>
            <person name="Liu Z."/>
            <person name="Syme R.A."/>
            <person name="Lai Z."/>
            <person name="Hane J.K."/>
            <person name="Keiper F."/>
            <person name="Moffat C.S."/>
            <person name="Oliver R.P."/>
            <person name="Friesen T.L."/>
        </authorList>
    </citation>
    <scope>NUCLEOTIDE SEQUENCE [LARGE SCALE GENOMIC DNA]</scope>
    <source>
        <strain evidence="22 23">0-1</strain>
    </source>
</reference>
<protein>
    <recommendedName>
        <fullName evidence="5">Mitochondrial fission 1 protein</fullName>
        <ecNumber evidence="4">2.3.2.27</ecNumber>
    </recommendedName>
</protein>
<dbReference type="OrthoDB" id="8062037at2759"/>
<keyword evidence="12" id="KW-1000">Mitochondrion outer membrane</keyword>
<dbReference type="GO" id="GO:0000266">
    <property type="term" value="P:mitochondrial fission"/>
    <property type="evidence" value="ECO:0007669"/>
    <property type="project" value="InterPro"/>
</dbReference>
<feature type="compositionally biased region" description="Polar residues" evidence="20">
    <location>
        <begin position="362"/>
        <end position="375"/>
    </location>
</feature>
<evidence type="ECO:0000256" key="6">
    <source>
        <dbReference type="ARBA" id="ARBA00022679"/>
    </source>
</evidence>
<dbReference type="FunFam" id="3.30.40.10:FF:000127">
    <property type="entry name" value="E3 ubiquitin-protein ligase RNF181"/>
    <property type="match status" value="1"/>
</dbReference>
<dbReference type="Gene3D" id="1.25.40.10">
    <property type="entry name" value="Tetratricopeptide repeat domain"/>
    <property type="match status" value="1"/>
</dbReference>
<feature type="compositionally biased region" description="Polar residues" evidence="20">
    <location>
        <begin position="587"/>
        <end position="596"/>
    </location>
</feature>
<keyword evidence="15" id="KW-1133">Transmembrane helix</keyword>
<dbReference type="EMBL" id="GL532112">
    <property type="protein sequence ID" value="EFQ96218.1"/>
    <property type="molecule type" value="Genomic_DNA"/>
</dbReference>
<dbReference type="AlphaFoldDB" id="E3RDH4"/>
<evidence type="ECO:0000256" key="19">
    <source>
        <dbReference type="PROSITE-ProRule" id="PRU00175"/>
    </source>
</evidence>
<evidence type="ECO:0000256" key="15">
    <source>
        <dbReference type="ARBA" id="ARBA00022989"/>
    </source>
</evidence>
<keyword evidence="16" id="KW-0496">Mitochondrion</keyword>
<dbReference type="SUPFAM" id="SSF57850">
    <property type="entry name" value="RING/U-box"/>
    <property type="match status" value="1"/>
</dbReference>
<dbReference type="eggNOG" id="KOG3364">
    <property type="taxonomic scope" value="Eukaryota"/>
</dbReference>
<evidence type="ECO:0000256" key="20">
    <source>
        <dbReference type="SAM" id="MobiDB-lite"/>
    </source>
</evidence>
<accession>E3RDH4</accession>
<evidence type="ECO:0000256" key="8">
    <source>
        <dbReference type="ARBA" id="ARBA00022723"/>
    </source>
</evidence>
<dbReference type="GO" id="GO:0005741">
    <property type="term" value="C:mitochondrial outer membrane"/>
    <property type="evidence" value="ECO:0007669"/>
    <property type="project" value="UniProtKB-SubCell"/>
</dbReference>
<sequence length="646" mass="70256">MATANEVAEGAPGSMQPQGDNDFWADERSFPLDAADVESPLKPEELQVLRAQYEKEGEYVGLQTKFNYAWGLIKSTSRPDQQEGVRLLSEIFRNSRERRRECLYYLALGNYKLGNYAEARRYNELLLELEPANLQAGSLKSLIDEKVAKEGLGSDLTQRPRLFPTPACSPFTHTLSPSHPRSYTHPTSAIMDQSSNQDAPSQNQPSGHRDMMFCHECADEWYRDEHGLSCPECGSDFTEIIEDNNDPRDTTMFGHDGDDTNSLPDLEDALPHLHQHNPWQSDDPEEGDISNVHFIQTAPGRYNLQATVTRSVSPQGGLAPGPIGGFIAMLNGLAGAALRPQGQAQGQAEGPFSRSPPGDGANPNQSAFQESQNQGAERGPQMHGSRFTYRGGARIFPSARDGNAAGRAEPVDEMTNVVTGLMAAFGAQPGHIHVHPHPQGGAQGMFGGEHNHVPGEQFAGNPILQLFSTMGFMGPGGNNLGDFVYSQEGLDRIVSQLMEQTATSNAPGPATQNDIDALPRKEVTEDMLGDEHKAECSICMDEVNIGEQVTLLPCKHWFHHPCISAWLREHDTCPHCRKGITKGGEGQSNNPASAESQTDRTSHMPGSFNPDLPPDSQGNSSDNANAESGNGGISDRIRRGLFGSPQ</sequence>
<dbReference type="Pfam" id="PF14852">
    <property type="entry name" value="Fis1_TPR_N"/>
    <property type="match status" value="1"/>
</dbReference>
<keyword evidence="11" id="KW-0833">Ubl conjugation pathway</keyword>
<feature type="compositionally biased region" description="Polar residues" evidence="20">
    <location>
        <begin position="616"/>
        <end position="628"/>
    </location>
</feature>
<comment type="catalytic activity">
    <reaction evidence="1">
        <text>S-ubiquitinyl-[E2 ubiquitin-conjugating enzyme]-L-cysteine + [acceptor protein]-L-lysine = [E2 ubiquitin-conjugating enzyme]-L-cysteine + N(6)-ubiquitinyl-[acceptor protein]-L-lysine.</text>
        <dbReference type="EC" id="2.3.2.27"/>
    </reaction>
</comment>
<evidence type="ECO:0000256" key="4">
    <source>
        <dbReference type="ARBA" id="ARBA00012483"/>
    </source>
</evidence>
<dbReference type="InterPro" id="IPR016543">
    <property type="entry name" value="Fis1"/>
</dbReference>
<dbReference type="GO" id="GO:0005778">
    <property type="term" value="C:peroxisomal membrane"/>
    <property type="evidence" value="ECO:0007669"/>
    <property type="project" value="TreeGrafter"/>
</dbReference>
<dbReference type="EC" id="2.3.2.27" evidence="4"/>
<dbReference type="InterPro" id="IPR033745">
    <property type="entry name" value="Fis1_cytosol"/>
</dbReference>
<dbReference type="InterPro" id="IPR011990">
    <property type="entry name" value="TPR-like_helical_dom_sf"/>
</dbReference>
<comment type="subcellular location">
    <subcellularLocation>
        <location evidence="2">Mitochondrion outer membrane</location>
        <topology evidence="2">Single-pass membrane protein</topology>
    </subcellularLocation>
</comment>
<dbReference type="SUPFAM" id="SSF48452">
    <property type="entry name" value="TPR-like"/>
    <property type="match status" value="1"/>
</dbReference>
<feature type="region of interest" description="Disordered" evidence="20">
    <location>
        <begin position="340"/>
        <end position="388"/>
    </location>
</feature>
<proteinExistence type="inferred from homology"/>
<name>E3RDH4_PYRTT</name>
<dbReference type="GO" id="GO:0016559">
    <property type="term" value="P:peroxisome fission"/>
    <property type="evidence" value="ECO:0007669"/>
    <property type="project" value="TreeGrafter"/>
</dbReference>
<dbReference type="GO" id="GO:0016567">
    <property type="term" value="P:protein ubiquitination"/>
    <property type="evidence" value="ECO:0007669"/>
    <property type="project" value="UniProtKB-ARBA"/>
</dbReference>
<keyword evidence="17" id="KW-0472">Membrane</keyword>
<dbReference type="HOGENOM" id="CLU_021597_2_1_1"/>
<dbReference type="PROSITE" id="PS50089">
    <property type="entry name" value="ZF_RING_2"/>
    <property type="match status" value="1"/>
</dbReference>
<feature type="domain" description="RING-type" evidence="21">
    <location>
        <begin position="536"/>
        <end position="577"/>
    </location>
</feature>
<dbReference type="Pfam" id="PF14853">
    <property type="entry name" value="Fis1_TPR_C"/>
    <property type="match status" value="1"/>
</dbReference>
<dbReference type="InterPro" id="IPR028058">
    <property type="entry name" value="Fis1_TPR_N"/>
</dbReference>
<feature type="region of interest" description="Disordered" evidence="20">
    <location>
        <begin position="580"/>
        <end position="646"/>
    </location>
</feature>
<keyword evidence="23" id="KW-1185">Reference proteome</keyword>
<dbReference type="GO" id="GO:0000422">
    <property type="term" value="P:autophagy of mitochondrion"/>
    <property type="evidence" value="ECO:0007669"/>
    <property type="project" value="TreeGrafter"/>
</dbReference>
<evidence type="ECO:0000256" key="11">
    <source>
        <dbReference type="ARBA" id="ARBA00022786"/>
    </source>
</evidence>
<feature type="region of interest" description="Disordered" evidence="20">
    <location>
        <begin position="167"/>
        <end position="207"/>
    </location>
</feature>
<keyword evidence="8" id="KW-0479">Metal-binding</keyword>
<evidence type="ECO:0000313" key="22">
    <source>
        <dbReference type="EMBL" id="EFQ96218.1"/>
    </source>
</evidence>
<dbReference type="Pfam" id="PF13639">
    <property type="entry name" value="zf-RING_2"/>
    <property type="match status" value="1"/>
</dbReference>
<dbReference type="CDD" id="cd16449">
    <property type="entry name" value="RING-HC"/>
    <property type="match status" value="1"/>
</dbReference>
<dbReference type="InterPro" id="IPR028061">
    <property type="entry name" value="Fis1_TPR_C"/>
</dbReference>
<evidence type="ECO:0000313" key="23">
    <source>
        <dbReference type="Proteomes" id="UP000001067"/>
    </source>
</evidence>
<dbReference type="CDD" id="cd12212">
    <property type="entry name" value="Fis1"/>
    <property type="match status" value="1"/>
</dbReference>
<dbReference type="FunFam" id="1.25.40.10:FF:000179">
    <property type="entry name" value="Mitochondrial fission 1 protein"/>
    <property type="match status" value="1"/>
</dbReference>
<dbReference type="Gene3D" id="3.30.40.10">
    <property type="entry name" value="Zinc/RING finger domain, C3HC4 (zinc finger)"/>
    <property type="match status" value="1"/>
</dbReference>
<evidence type="ECO:0000256" key="5">
    <source>
        <dbReference type="ARBA" id="ARBA00014314"/>
    </source>
</evidence>
<keyword evidence="14" id="KW-0862">Zinc</keyword>
<keyword evidence="6" id="KW-0808">Transferase</keyword>
<keyword evidence="7" id="KW-0812">Transmembrane</keyword>
<dbReference type="GO" id="GO:0008270">
    <property type="term" value="F:zinc ion binding"/>
    <property type="evidence" value="ECO:0007669"/>
    <property type="project" value="UniProtKB-KW"/>
</dbReference>
<evidence type="ECO:0000256" key="12">
    <source>
        <dbReference type="ARBA" id="ARBA00022787"/>
    </source>
</evidence>
<keyword evidence="13" id="KW-0802">TPR repeat</keyword>
<keyword evidence="9" id="KW-0677">Repeat</keyword>
<evidence type="ECO:0000256" key="13">
    <source>
        <dbReference type="ARBA" id="ARBA00022803"/>
    </source>
</evidence>
<dbReference type="InterPro" id="IPR013083">
    <property type="entry name" value="Znf_RING/FYVE/PHD"/>
</dbReference>
<dbReference type="Proteomes" id="UP000001067">
    <property type="component" value="Unassembled WGS sequence"/>
</dbReference>
<comment type="function">
    <text evidence="18">Has a role in mitochondrial fission. Has a role in outer membrane fission but not matrix separation.</text>
</comment>
<evidence type="ECO:0000256" key="3">
    <source>
        <dbReference type="ARBA" id="ARBA00008937"/>
    </source>
</evidence>
<dbReference type="InterPro" id="IPR001841">
    <property type="entry name" value="Znf_RING"/>
</dbReference>
<dbReference type="PANTHER" id="PTHR13247:SF0">
    <property type="entry name" value="MITOCHONDRIAL FISSION 1 PROTEIN"/>
    <property type="match status" value="1"/>
</dbReference>
<evidence type="ECO:0000256" key="17">
    <source>
        <dbReference type="ARBA" id="ARBA00023136"/>
    </source>
</evidence>